<protein>
    <submittedName>
        <fullName evidence="5">Rare lipoprotein A</fullName>
    </submittedName>
</protein>
<feature type="signal peptide" evidence="2">
    <location>
        <begin position="1"/>
        <end position="25"/>
    </location>
</feature>
<dbReference type="Gene3D" id="2.40.40.10">
    <property type="entry name" value="RlpA-like domain"/>
    <property type="match status" value="1"/>
</dbReference>
<keyword evidence="6" id="KW-1185">Reference proteome</keyword>
<dbReference type="PANTHER" id="PTHR34183:SF1">
    <property type="entry name" value="ENDOLYTIC PEPTIDOGLYCAN TRANSGLYCOSYLASE RLPA"/>
    <property type="match status" value="1"/>
</dbReference>
<evidence type="ECO:0000313" key="5">
    <source>
        <dbReference type="EMBL" id="MBB3941082.1"/>
    </source>
</evidence>
<dbReference type="EMBL" id="JACIDY010000007">
    <property type="protein sequence ID" value="MBB3941082.1"/>
    <property type="molecule type" value="Genomic_DNA"/>
</dbReference>
<comment type="caution">
    <text evidence="5">The sequence shown here is derived from an EMBL/GenBank/DDBJ whole genome shotgun (WGS) entry which is preliminary data.</text>
</comment>
<dbReference type="InterPro" id="IPR007730">
    <property type="entry name" value="SPOR-like_dom"/>
</dbReference>
<dbReference type="InterPro" id="IPR036908">
    <property type="entry name" value="RlpA-like_sf"/>
</dbReference>
<keyword evidence="2" id="KW-0732">Signal</keyword>
<feature type="domain" description="RlpA-like protein double-psi beta-barrel" evidence="3">
    <location>
        <begin position="84"/>
        <end position="138"/>
    </location>
</feature>
<sequence>MRLPVNHRLAWAGLLLAGTAGIAMARSDDTAGTTSVPSGPAADYPVTVGEPFTIGSSTWTPANQLNYDAVGYATVGASLVGVSGAHKTLPLPSYAEVTSLETGHTILVRLVERGPMVNETLISLSDAAVRQLGLPAGTRSAVRVRRVNPPEMERAALRTGGTAPVRMDTPESLLKVLRRKLAEQAPLMPPPSTPPQMPAIPPAGALTAVPPSKVVDKPKVSEPRAPTPKVVEAEPTKKLPAAPLPKKPAAPPAPVPPAPVAPKPPKAPPVARTTNGSHVVQVAAFSTAERARKVAAQLGGQVSATGKLWRVRLGPFAGVKDASPALEKAKAAGYRDARIQRAD</sequence>
<feature type="compositionally biased region" description="Pro residues" evidence="1">
    <location>
        <begin position="187"/>
        <end position="201"/>
    </location>
</feature>
<proteinExistence type="predicted"/>
<feature type="compositionally biased region" description="Low complexity" evidence="1">
    <location>
        <begin position="202"/>
        <end position="213"/>
    </location>
</feature>
<feature type="region of interest" description="Disordered" evidence="1">
    <location>
        <begin position="185"/>
        <end position="274"/>
    </location>
</feature>
<reference evidence="5 6" key="1">
    <citation type="submission" date="2020-08" db="EMBL/GenBank/DDBJ databases">
        <title>Genomic Encyclopedia of Type Strains, Phase IV (KMG-IV): sequencing the most valuable type-strain genomes for metagenomic binning, comparative biology and taxonomic classification.</title>
        <authorList>
            <person name="Goeker M."/>
        </authorList>
    </citation>
    <scope>NUCLEOTIDE SEQUENCE [LARGE SCALE GENOMIC DNA]</scope>
    <source>
        <strain evidence="5 6">DSM 27568</strain>
    </source>
</reference>
<evidence type="ECO:0000256" key="2">
    <source>
        <dbReference type="SAM" id="SignalP"/>
    </source>
</evidence>
<dbReference type="AlphaFoldDB" id="A0A7W6C9X0"/>
<dbReference type="Pfam" id="PF05036">
    <property type="entry name" value="SPOR"/>
    <property type="match status" value="1"/>
</dbReference>
<feature type="compositionally biased region" description="Pro residues" evidence="1">
    <location>
        <begin position="242"/>
        <end position="268"/>
    </location>
</feature>
<dbReference type="Proteomes" id="UP000561459">
    <property type="component" value="Unassembled WGS sequence"/>
</dbReference>
<dbReference type="PANTHER" id="PTHR34183">
    <property type="entry name" value="ENDOLYTIC PEPTIDOGLYCAN TRANSGLYCOSYLASE RLPA"/>
    <property type="match status" value="1"/>
</dbReference>
<keyword evidence="5" id="KW-0449">Lipoprotein</keyword>
<evidence type="ECO:0000313" key="6">
    <source>
        <dbReference type="Proteomes" id="UP000561459"/>
    </source>
</evidence>
<dbReference type="InterPro" id="IPR009009">
    <property type="entry name" value="RlpA-like_DPBB"/>
</dbReference>
<feature type="domain" description="SPOR" evidence="4">
    <location>
        <begin position="275"/>
        <end position="337"/>
    </location>
</feature>
<dbReference type="CDD" id="cd22268">
    <property type="entry name" value="DPBB_RlpA-like"/>
    <property type="match status" value="1"/>
</dbReference>
<evidence type="ECO:0000256" key="1">
    <source>
        <dbReference type="SAM" id="MobiDB-lite"/>
    </source>
</evidence>
<evidence type="ECO:0000259" key="4">
    <source>
        <dbReference type="Pfam" id="PF05036"/>
    </source>
</evidence>
<dbReference type="RefSeq" id="WP_183617632.1">
    <property type="nucleotide sequence ID" value="NZ_JACIDY010000007.1"/>
</dbReference>
<feature type="chain" id="PRO_5031181889" evidence="2">
    <location>
        <begin position="26"/>
        <end position="343"/>
    </location>
</feature>
<dbReference type="InterPro" id="IPR036680">
    <property type="entry name" value="SPOR-like_sf"/>
</dbReference>
<gene>
    <name evidence="5" type="ORF">GGR39_002750</name>
</gene>
<dbReference type="GO" id="GO:0042834">
    <property type="term" value="F:peptidoglycan binding"/>
    <property type="evidence" value="ECO:0007669"/>
    <property type="project" value="InterPro"/>
</dbReference>
<dbReference type="SUPFAM" id="SSF110997">
    <property type="entry name" value="Sporulation related repeat"/>
    <property type="match status" value="1"/>
</dbReference>
<dbReference type="Pfam" id="PF03330">
    <property type="entry name" value="DPBB_1"/>
    <property type="match status" value="1"/>
</dbReference>
<name>A0A7W6C9X0_9SPHN</name>
<accession>A0A7W6C9X0</accession>
<organism evidence="5 6">
    <name type="scientific">Novosphingobium fluoreni</name>
    <dbReference type="NCBI Taxonomy" id="1391222"/>
    <lineage>
        <taxon>Bacteria</taxon>
        <taxon>Pseudomonadati</taxon>
        <taxon>Pseudomonadota</taxon>
        <taxon>Alphaproteobacteria</taxon>
        <taxon>Sphingomonadales</taxon>
        <taxon>Sphingomonadaceae</taxon>
        <taxon>Novosphingobium</taxon>
    </lineage>
</organism>
<dbReference type="Gene3D" id="3.30.70.1070">
    <property type="entry name" value="Sporulation related repeat"/>
    <property type="match status" value="1"/>
</dbReference>
<dbReference type="GO" id="GO:0009279">
    <property type="term" value="C:cell outer membrane"/>
    <property type="evidence" value="ECO:0007669"/>
    <property type="project" value="TreeGrafter"/>
</dbReference>
<evidence type="ECO:0000259" key="3">
    <source>
        <dbReference type="Pfam" id="PF03330"/>
    </source>
</evidence>